<dbReference type="HAMAP" id="MF_00063">
    <property type="entry name" value="CysH"/>
    <property type="match status" value="1"/>
</dbReference>
<comment type="caution">
    <text evidence="6">The sequence shown here is derived from an EMBL/GenBank/DDBJ whole genome shotgun (WGS) entry which is preliminary data.</text>
</comment>
<dbReference type="SUPFAM" id="SSF52402">
    <property type="entry name" value="Adenine nucleotide alpha hydrolases-like"/>
    <property type="match status" value="1"/>
</dbReference>
<comment type="pathway">
    <text evidence="3 4">Sulfur metabolism; hydrogen sulfide biosynthesis; sulfite from sulfate.</text>
</comment>
<dbReference type="Pfam" id="PF01507">
    <property type="entry name" value="PAPS_reduct"/>
    <property type="match status" value="1"/>
</dbReference>
<feature type="binding site" evidence="4">
    <location>
        <position position="119"/>
    </location>
    <ligand>
        <name>[4Fe-4S] cluster</name>
        <dbReference type="ChEBI" id="CHEBI:49883"/>
    </ligand>
</feature>
<dbReference type="GO" id="GO:0004604">
    <property type="term" value="F:phosphoadenylyl-sulfate reductase (thioredoxin) activity"/>
    <property type="evidence" value="ECO:0007669"/>
    <property type="project" value="UniProtKB-UniRule"/>
</dbReference>
<comment type="cofactor">
    <cofactor evidence="4">
        <name>[4Fe-4S] cluster</name>
        <dbReference type="ChEBI" id="CHEBI:49883"/>
    </cofactor>
    <text evidence="4">Binds 1 [4Fe-4S] cluster per subunit.</text>
</comment>
<feature type="binding site" evidence="4">
    <location>
        <position position="201"/>
    </location>
    <ligand>
        <name>[4Fe-4S] cluster</name>
        <dbReference type="ChEBI" id="CHEBI:49883"/>
    </ligand>
</feature>
<dbReference type="GO" id="GO:0043866">
    <property type="term" value="F:adenylyl-sulfate reductase (thioredoxin) activity"/>
    <property type="evidence" value="ECO:0007669"/>
    <property type="project" value="UniProtKB-EC"/>
</dbReference>
<dbReference type="EC" id="1.8.4.10" evidence="4"/>
<comment type="function">
    <text evidence="4">Catalyzes the formation of sulfite from adenosine 5'-phosphosulfate (APS) using thioredoxin as an electron donor.</text>
</comment>
<dbReference type="InterPro" id="IPR002500">
    <property type="entry name" value="PAPS_reduct_dom"/>
</dbReference>
<keyword evidence="4" id="KW-0479">Metal-binding</keyword>
<sequence length="263" mass="29714">MARLSQADLIPLNRTFEDRSPQDLLRWAKSVFGERVAALSAMQKAGSVICHMLHQLQLRVPVVFVDTGVNFQETLDTRDRLGREYGLEMITLHPQLTMEEQTARYGVLYLSPEGQKQCCQMRKIEPLMQAKGRWDCLIGSLRRAEGGRRNHCPILSVDPPLNAVRVNPLANMSDDELERYVAEHRVIVNPLHAQGYATVGCNRCTTPVLPNEPRRAGRWRHLGPWSVYCEINPTDVEGGTSTAIDLPQDLVDRIFGRVTDFAI</sequence>
<dbReference type="GO" id="GO:0019379">
    <property type="term" value="P:sulfate assimilation, phosphoadenylyl sulfate reduction by phosphoadenylyl-sulfate reductase (thioredoxin)"/>
    <property type="evidence" value="ECO:0007669"/>
    <property type="project" value="UniProtKB-UniRule"/>
</dbReference>
<dbReference type="PANTHER" id="PTHR46509">
    <property type="entry name" value="PHOSPHOADENOSINE PHOSPHOSULFATE REDUCTASE"/>
    <property type="match status" value="1"/>
</dbReference>
<keyword evidence="4" id="KW-0408">Iron</keyword>
<feature type="binding site" evidence="4">
    <location>
        <position position="118"/>
    </location>
    <ligand>
        <name>[4Fe-4S] cluster</name>
        <dbReference type="ChEBI" id="CHEBI:49883"/>
    </ligand>
</feature>
<feature type="active site" description="Nucleophile; cysteine thiosulfonate intermediate" evidence="4">
    <location>
        <position position="229"/>
    </location>
</feature>
<organism evidence="6">
    <name type="scientific">Schlesneria paludicola</name>
    <dbReference type="NCBI Taxonomy" id="360056"/>
    <lineage>
        <taxon>Bacteria</taxon>
        <taxon>Pseudomonadati</taxon>
        <taxon>Planctomycetota</taxon>
        <taxon>Planctomycetia</taxon>
        <taxon>Planctomycetales</taxon>
        <taxon>Planctomycetaceae</taxon>
        <taxon>Schlesneria</taxon>
    </lineage>
</organism>
<dbReference type="NCBIfam" id="NF002537">
    <property type="entry name" value="PRK02090.1"/>
    <property type="match status" value="1"/>
</dbReference>
<evidence type="ECO:0000256" key="4">
    <source>
        <dbReference type="HAMAP-Rule" id="MF_00063"/>
    </source>
</evidence>
<evidence type="ECO:0000256" key="1">
    <source>
        <dbReference type="ARBA" id="ARBA00009732"/>
    </source>
</evidence>
<evidence type="ECO:0000259" key="5">
    <source>
        <dbReference type="Pfam" id="PF01507"/>
    </source>
</evidence>
<dbReference type="GO" id="GO:0051539">
    <property type="term" value="F:4 iron, 4 sulfur cluster binding"/>
    <property type="evidence" value="ECO:0007669"/>
    <property type="project" value="UniProtKB-UniRule"/>
</dbReference>
<comment type="catalytic activity">
    <reaction evidence="4">
        <text>[thioredoxin]-disulfide + sulfite + AMP + 2 H(+) = adenosine 5'-phosphosulfate + [thioredoxin]-dithiol</text>
        <dbReference type="Rhea" id="RHEA:21976"/>
        <dbReference type="Rhea" id="RHEA-COMP:10698"/>
        <dbReference type="Rhea" id="RHEA-COMP:10700"/>
        <dbReference type="ChEBI" id="CHEBI:15378"/>
        <dbReference type="ChEBI" id="CHEBI:17359"/>
        <dbReference type="ChEBI" id="CHEBI:29950"/>
        <dbReference type="ChEBI" id="CHEBI:50058"/>
        <dbReference type="ChEBI" id="CHEBI:58243"/>
        <dbReference type="ChEBI" id="CHEBI:456215"/>
        <dbReference type="EC" id="1.8.4.10"/>
    </reaction>
</comment>
<dbReference type="AlphaFoldDB" id="A0A7C4LN09"/>
<reference evidence="6" key="1">
    <citation type="journal article" date="2020" name="mSystems">
        <title>Genome- and Community-Level Interaction Insights into Carbon Utilization and Element Cycling Functions of Hydrothermarchaeota in Hydrothermal Sediment.</title>
        <authorList>
            <person name="Zhou Z."/>
            <person name="Liu Y."/>
            <person name="Xu W."/>
            <person name="Pan J."/>
            <person name="Luo Z.H."/>
            <person name="Li M."/>
        </authorList>
    </citation>
    <scope>NUCLEOTIDE SEQUENCE [LARGE SCALE GENOMIC DNA]</scope>
    <source>
        <strain evidence="6">SpSt-508</strain>
    </source>
</reference>
<feature type="domain" description="Phosphoadenosine phosphosulphate reductase" evidence="5">
    <location>
        <begin position="38"/>
        <end position="207"/>
    </location>
</feature>
<accession>A0A7C4LN09</accession>
<evidence type="ECO:0000256" key="3">
    <source>
        <dbReference type="ARBA" id="ARBA00024327"/>
    </source>
</evidence>
<keyword evidence="4" id="KW-0411">Iron-sulfur</keyword>
<dbReference type="InterPro" id="IPR014729">
    <property type="entry name" value="Rossmann-like_a/b/a_fold"/>
</dbReference>
<dbReference type="EMBL" id="DSVQ01000018">
    <property type="protein sequence ID" value="HGT40576.1"/>
    <property type="molecule type" value="Genomic_DNA"/>
</dbReference>
<evidence type="ECO:0000256" key="2">
    <source>
        <dbReference type="ARBA" id="ARBA00023002"/>
    </source>
</evidence>
<proteinExistence type="inferred from homology"/>
<gene>
    <name evidence="4" type="primary">cysH</name>
    <name evidence="6" type="ORF">ENS64_15130</name>
</gene>
<dbReference type="GO" id="GO:0070814">
    <property type="term" value="P:hydrogen sulfide biosynthetic process"/>
    <property type="evidence" value="ECO:0007669"/>
    <property type="project" value="UniProtKB-UniRule"/>
</dbReference>
<dbReference type="GO" id="GO:0046872">
    <property type="term" value="F:metal ion binding"/>
    <property type="evidence" value="ECO:0007669"/>
    <property type="project" value="UniProtKB-KW"/>
</dbReference>
<evidence type="ECO:0000313" key="6">
    <source>
        <dbReference type="EMBL" id="HGT40576.1"/>
    </source>
</evidence>
<dbReference type="Gene3D" id="3.40.50.620">
    <property type="entry name" value="HUPs"/>
    <property type="match status" value="1"/>
</dbReference>
<dbReference type="PANTHER" id="PTHR46509:SF1">
    <property type="entry name" value="PHOSPHOADENOSINE PHOSPHOSULFATE REDUCTASE"/>
    <property type="match status" value="1"/>
</dbReference>
<keyword evidence="4" id="KW-0963">Cytoplasm</keyword>
<keyword evidence="2 4" id="KW-0560">Oxidoreductase</keyword>
<dbReference type="InterPro" id="IPR004511">
    <property type="entry name" value="PAPS/APS_Rdtase"/>
</dbReference>
<dbReference type="GO" id="GO:0005737">
    <property type="term" value="C:cytoplasm"/>
    <property type="evidence" value="ECO:0007669"/>
    <property type="project" value="UniProtKB-SubCell"/>
</dbReference>
<dbReference type="PIRSF" id="PIRSF000857">
    <property type="entry name" value="PAPS_reductase"/>
    <property type="match status" value="1"/>
</dbReference>
<feature type="binding site" evidence="4">
    <location>
        <position position="204"/>
    </location>
    <ligand>
        <name>[4Fe-4S] cluster</name>
        <dbReference type="ChEBI" id="CHEBI:49883"/>
    </ligand>
</feature>
<protein>
    <recommendedName>
        <fullName evidence="4">Adenosine 5'-phosphosulfate reductase</fullName>
        <shortName evidence="4">APS reductase</shortName>
        <ecNumber evidence="4">1.8.4.10</ecNumber>
    </recommendedName>
    <alternativeName>
        <fullName evidence="4">5'-adenylylsulfate reductase</fullName>
    </alternativeName>
    <alternativeName>
        <fullName evidence="4">Thioredoxin-dependent 5'-adenylylsulfate reductase</fullName>
    </alternativeName>
</protein>
<comment type="subcellular location">
    <subcellularLocation>
        <location evidence="4">Cytoplasm</location>
    </subcellularLocation>
</comment>
<comment type="similarity">
    <text evidence="1 4">Belongs to the PAPS reductase family. CysH subfamily.</text>
</comment>
<name>A0A7C4LN09_9PLAN</name>